<accession>W5UTA0</accession>
<dbReference type="CDD" id="cd07344">
    <property type="entry name" value="M48_yhfN_like"/>
    <property type="match status" value="1"/>
</dbReference>
<dbReference type="STRING" id="743966.MYB_02150"/>
<dbReference type="PATRIC" id="fig|743966.3.peg.433"/>
<organism evidence="2 3">
    <name type="scientific">Mesomycoplasma bovoculi M165/69</name>
    <dbReference type="NCBI Taxonomy" id="743966"/>
    <lineage>
        <taxon>Bacteria</taxon>
        <taxon>Bacillati</taxon>
        <taxon>Mycoplasmatota</taxon>
        <taxon>Mycoplasmoidales</taxon>
        <taxon>Metamycoplasmataceae</taxon>
        <taxon>Mesomycoplasma</taxon>
    </lineage>
</organism>
<feature type="domain" description="YgjP-like metallopeptidase" evidence="1">
    <location>
        <begin position="37"/>
        <end position="231"/>
    </location>
</feature>
<evidence type="ECO:0000313" key="2">
    <source>
        <dbReference type="EMBL" id="AHH45434.1"/>
    </source>
</evidence>
<dbReference type="Pfam" id="PF01863">
    <property type="entry name" value="YgjP-like"/>
    <property type="match status" value="1"/>
</dbReference>
<dbReference type="Proteomes" id="UP000019229">
    <property type="component" value="Chromosome"/>
</dbReference>
<reference evidence="2 3" key="1">
    <citation type="journal article" date="2014" name="Genome Announc.">
        <title>Complete Genome Sequence of Mycoplasma bovoculi Strain M165/69T (ATCC 29104).</title>
        <authorList>
            <person name="Calcutt M.J."/>
            <person name="Foecking M.F."/>
        </authorList>
    </citation>
    <scope>NUCLEOTIDE SEQUENCE [LARGE SCALE GENOMIC DNA]</scope>
    <source>
        <strain evidence="2">M165/69</strain>
    </source>
</reference>
<dbReference type="PANTHER" id="PTHR30399:SF1">
    <property type="entry name" value="UTP PYROPHOSPHATASE"/>
    <property type="match status" value="1"/>
</dbReference>
<proteinExistence type="predicted"/>
<dbReference type="eggNOG" id="COG1451">
    <property type="taxonomic scope" value="Bacteria"/>
</dbReference>
<keyword evidence="3" id="KW-1185">Reference proteome</keyword>
<dbReference type="EMBL" id="CP007154">
    <property type="protein sequence ID" value="AHH45434.1"/>
    <property type="molecule type" value="Genomic_DNA"/>
</dbReference>
<dbReference type="PANTHER" id="PTHR30399">
    <property type="entry name" value="UNCHARACTERIZED PROTEIN YGJP"/>
    <property type="match status" value="1"/>
</dbReference>
<gene>
    <name evidence="2" type="ORF">MYB_02150</name>
</gene>
<dbReference type="AlphaFoldDB" id="W5UTA0"/>
<evidence type="ECO:0000259" key="1">
    <source>
        <dbReference type="Pfam" id="PF01863"/>
    </source>
</evidence>
<evidence type="ECO:0000313" key="3">
    <source>
        <dbReference type="Proteomes" id="UP000019229"/>
    </source>
</evidence>
<dbReference type="InterPro" id="IPR002725">
    <property type="entry name" value="YgjP-like_metallopeptidase"/>
</dbReference>
<dbReference type="InterPro" id="IPR053136">
    <property type="entry name" value="UTP_pyrophosphatase-like"/>
</dbReference>
<name>W5UTA0_9BACT</name>
<protein>
    <recommendedName>
        <fullName evidence="1">YgjP-like metallopeptidase domain-containing protein</fullName>
    </recommendedName>
</protein>
<sequence length="235" mass="28234">MKLKLANMLTNSKIINLNINDKLIPITVVYKNYTNPKITLKIKNEQLFVFCSLIFSDETIIDFVKNSSFAKNNFNILKKQKWLSIDENYFWFLGKKYLYSIIKSNNSWFIVSGSLVLFFKNNENKYSSIQKAVITSFKKYMEKRTLFWANKMEVPTYKIEIRSKSTAWGTNYKREKIHYSSHLVPFSENIIDYVIIHELAHHHYWAHNAFFWNIVKKFCPNYKDMQNKLNNYEYF</sequence>
<dbReference type="Gene3D" id="3.30.2010.10">
    <property type="entry name" value="Metalloproteases ('zincins'), catalytic domain"/>
    <property type="match status" value="1"/>
</dbReference>
<dbReference type="HOGENOM" id="CLU_065947_3_0_14"/>
<dbReference type="KEGG" id="mbc:MYB_02150"/>